<evidence type="ECO:0000256" key="3">
    <source>
        <dbReference type="PIRSR" id="PIRSR004848-1"/>
    </source>
</evidence>
<organism evidence="6 7">
    <name type="scientific">Pseudoalteromonas xiamenensis</name>
    <dbReference type="NCBI Taxonomy" id="882626"/>
    <lineage>
        <taxon>Bacteria</taxon>
        <taxon>Pseudomonadati</taxon>
        <taxon>Pseudomonadota</taxon>
        <taxon>Gammaproteobacteria</taxon>
        <taxon>Alteromonadales</taxon>
        <taxon>Pseudoalteromonadaceae</taxon>
        <taxon>Pseudoalteromonas</taxon>
    </lineage>
</organism>
<dbReference type="EMBL" id="CP072133">
    <property type="protein sequence ID" value="QTH72436.1"/>
    <property type="molecule type" value="Genomic_DNA"/>
</dbReference>
<evidence type="ECO:0000256" key="1">
    <source>
        <dbReference type="ARBA" id="ARBA00022898"/>
    </source>
</evidence>
<dbReference type="AlphaFoldDB" id="A0A975DIE3"/>
<accession>A0A975DIE3</accession>
<dbReference type="PIRSF" id="PIRSF004848">
    <property type="entry name" value="YBL036c_PLPDEIII"/>
    <property type="match status" value="1"/>
</dbReference>
<evidence type="ECO:0000256" key="2">
    <source>
        <dbReference type="HAMAP-Rule" id="MF_02087"/>
    </source>
</evidence>
<evidence type="ECO:0000259" key="5">
    <source>
        <dbReference type="Pfam" id="PF01168"/>
    </source>
</evidence>
<keyword evidence="7" id="KW-1185">Reference proteome</keyword>
<dbReference type="GO" id="GO:0030170">
    <property type="term" value="F:pyridoxal phosphate binding"/>
    <property type="evidence" value="ECO:0007669"/>
    <property type="project" value="UniProtKB-UniRule"/>
</dbReference>
<gene>
    <name evidence="6" type="ORF">J5O05_06295</name>
</gene>
<protein>
    <recommendedName>
        <fullName evidence="2">Pyridoxal phosphate homeostasis protein</fullName>
        <shortName evidence="2">PLP homeostasis protein</shortName>
    </recommendedName>
</protein>
<comment type="cofactor">
    <cofactor evidence="3">
        <name>pyridoxal 5'-phosphate</name>
        <dbReference type="ChEBI" id="CHEBI:597326"/>
    </cofactor>
</comment>
<dbReference type="PANTHER" id="PTHR10146:SF14">
    <property type="entry name" value="PYRIDOXAL PHOSPHATE HOMEOSTASIS PROTEIN"/>
    <property type="match status" value="1"/>
</dbReference>
<evidence type="ECO:0000256" key="4">
    <source>
        <dbReference type="RuleBase" id="RU004514"/>
    </source>
</evidence>
<comment type="similarity">
    <text evidence="2 4">Belongs to the pyridoxal phosphate-binding protein YggS/PROSC family.</text>
</comment>
<dbReference type="PANTHER" id="PTHR10146">
    <property type="entry name" value="PROLINE SYNTHETASE CO-TRANSCRIBED BACTERIAL HOMOLOG PROTEIN"/>
    <property type="match status" value="1"/>
</dbReference>
<dbReference type="HAMAP" id="MF_02087">
    <property type="entry name" value="PLP_homeostasis"/>
    <property type="match status" value="1"/>
</dbReference>
<dbReference type="NCBIfam" id="TIGR00044">
    <property type="entry name" value="YggS family pyridoxal phosphate-dependent enzyme"/>
    <property type="match status" value="1"/>
</dbReference>
<dbReference type="InterPro" id="IPR011078">
    <property type="entry name" value="PyrdxlP_homeostasis"/>
</dbReference>
<sequence>MVTIAERLNSAYQRLQDAAEKSSYPHPVRLLAVSKTKPIESIQAAYDYGQRCFGESYVQEAIEKVQYFANTPDMEWHFIGPIQSNKSRPIAEHFHWVQSVDREKIAKRLDEQRPLGMPALQVLIQVNISSDPAKSGCMPDEIASLAKFIASAEKLTLRGLMTITELTDDKNKQLNYFQQMRQCFDTLRVQYPEVDTLSMGMSGDLEQAVQAGSTMVRIGTDIFGQRQ</sequence>
<name>A0A975DIE3_9GAMM</name>
<proteinExistence type="inferred from homology"/>
<dbReference type="CDD" id="cd06824">
    <property type="entry name" value="PLPDE_III_Yggs_like"/>
    <property type="match status" value="1"/>
</dbReference>
<evidence type="ECO:0000313" key="7">
    <source>
        <dbReference type="Proteomes" id="UP000664904"/>
    </source>
</evidence>
<dbReference type="KEGG" id="pxi:J5O05_06295"/>
<dbReference type="InterPro" id="IPR029066">
    <property type="entry name" value="PLP-binding_barrel"/>
</dbReference>
<feature type="domain" description="Alanine racemase N-terminal" evidence="5">
    <location>
        <begin position="19"/>
        <end position="226"/>
    </location>
</feature>
<dbReference type="SUPFAM" id="SSF51419">
    <property type="entry name" value="PLP-binding barrel"/>
    <property type="match status" value="1"/>
</dbReference>
<dbReference type="Pfam" id="PF01168">
    <property type="entry name" value="Ala_racemase_N"/>
    <property type="match status" value="1"/>
</dbReference>
<reference evidence="6" key="1">
    <citation type="submission" date="2021-03" db="EMBL/GenBank/DDBJ databases">
        <title>Complete Genome of Pseudoalteromonas xiamenensis STKMTI.2, a new potential marine bacterium producing anti-Vibrio compounds.</title>
        <authorList>
            <person name="Handayani D.P."/>
            <person name="Isnansetyo A."/>
            <person name="Istiqomah I."/>
            <person name="Jumina J."/>
        </authorList>
    </citation>
    <scope>NUCLEOTIDE SEQUENCE</scope>
    <source>
        <strain evidence="6">STKMTI.2</strain>
    </source>
</reference>
<dbReference type="PROSITE" id="PS01211">
    <property type="entry name" value="UPF0001"/>
    <property type="match status" value="1"/>
</dbReference>
<dbReference type="RefSeq" id="WP_208844060.1">
    <property type="nucleotide sequence ID" value="NZ_CP072133.1"/>
</dbReference>
<comment type="function">
    <text evidence="2">Pyridoxal 5'-phosphate (PLP)-binding protein, which is involved in PLP homeostasis.</text>
</comment>
<dbReference type="FunFam" id="3.20.20.10:FF:000018">
    <property type="entry name" value="Pyridoxal phosphate homeostasis protein"/>
    <property type="match status" value="1"/>
</dbReference>
<dbReference type="Gene3D" id="3.20.20.10">
    <property type="entry name" value="Alanine racemase"/>
    <property type="match status" value="1"/>
</dbReference>
<evidence type="ECO:0000313" key="6">
    <source>
        <dbReference type="EMBL" id="QTH72436.1"/>
    </source>
</evidence>
<keyword evidence="1 2" id="KW-0663">Pyridoxal phosphate</keyword>
<dbReference type="Proteomes" id="UP000664904">
    <property type="component" value="Chromosome"/>
</dbReference>
<feature type="modified residue" description="N6-(pyridoxal phosphate)lysine" evidence="2 3">
    <location>
        <position position="35"/>
    </location>
</feature>
<dbReference type="InterPro" id="IPR001608">
    <property type="entry name" value="Ala_racemase_N"/>
</dbReference>